<evidence type="ECO:0000256" key="1">
    <source>
        <dbReference type="ARBA" id="ARBA00004116"/>
    </source>
</evidence>
<organism evidence="7 8">
    <name type="scientific">Turnera subulata</name>
    <dbReference type="NCBI Taxonomy" id="218843"/>
    <lineage>
        <taxon>Eukaryota</taxon>
        <taxon>Viridiplantae</taxon>
        <taxon>Streptophyta</taxon>
        <taxon>Embryophyta</taxon>
        <taxon>Tracheophyta</taxon>
        <taxon>Spermatophyta</taxon>
        <taxon>Magnoliopsida</taxon>
        <taxon>eudicotyledons</taxon>
        <taxon>Gunneridae</taxon>
        <taxon>Pentapetalae</taxon>
        <taxon>rosids</taxon>
        <taxon>fabids</taxon>
        <taxon>Malpighiales</taxon>
        <taxon>Passifloraceae</taxon>
        <taxon>Turnera</taxon>
    </lineage>
</organism>
<evidence type="ECO:0000313" key="8">
    <source>
        <dbReference type="Proteomes" id="UP001141552"/>
    </source>
</evidence>
<dbReference type="GO" id="GO:0016787">
    <property type="term" value="F:hydrolase activity"/>
    <property type="evidence" value="ECO:0007669"/>
    <property type="project" value="TreeGrafter"/>
</dbReference>
<dbReference type="Gene3D" id="2.120.10.30">
    <property type="entry name" value="TolB, C-terminal domain"/>
    <property type="match status" value="1"/>
</dbReference>
<dbReference type="SUPFAM" id="SSF63829">
    <property type="entry name" value="Calcium-dependent phosphotriesterase"/>
    <property type="match status" value="1"/>
</dbReference>
<feature type="domain" description="Strictosidine synthase conserved region" evidence="6">
    <location>
        <begin position="178"/>
        <end position="264"/>
    </location>
</feature>
<dbReference type="PANTHER" id="PTHR10426:SF88">
    <property type="entry name" value="ADIPOCYTE PLASMA MEMBRANE-ASSOCIATED PROTEIN HEMOMUCIN-RELATED"/>
    <property type="match status" value="1"/>
</dbReference>
<evidence type="ECO:0000259" key="6">
    <source>
        <dbReference type="Pfam" id="PF03088"/>
    </source>
</evidence>
<gene>
    <name evidence="7" type="ORF">Tsubulata_041453</name>
</gene>
<dbReference type="AlphaFoldDB" id="A0A9Q0JL69"/>
<dbReference type="Proteomes" id="UP001141552">
    <property type="component" value="Unassembled WGS sequence"/>
</dbReference>
<reference evidence="7" key="2">
    <citation type="journal article" date="2023" name="Plants (Basel)">
        <title>Annotation of the Turnera subulata (Passifloraceae) Draft Genome Reveals the S-Locus Evolved after the Divergence of Turneroideae from Passifloroideae in a Stepwise Manner.</title>
        <authorList>
            <person name="Henning P.M."/>
            <person name="Roalson E.H."/>
            <person name="Mir W."/>
            <person name="McCubbin A.G."/>
            <person name="Shore J.S."/>
        </authorList>
    </citation>
    <scope>NUCLEOTIDE SEQUENCE</scope>
    <source>
        <strain evidence="7">F60SS</strain>
    </source>
</reference>
<dbReference type="InterPro" id="IPR011042">
    <property type="entry name" value="6-blade_b-propeller_TolB-like"/>
</dbReference>
<evidence type="ECO:0000313" key="7">
    <source>
        <dbReference type="EMBL" id="KAJ4845788.1"/>
    </source>
</evidence>
<dbReference type="Pfam" id="PF03088">
    <property type="entry name" value="Str_synth"/>
    <property type="match status" value="1"/>
</dbReference>
<sequence length="302" mass="33390">MAESKPTTTQPATTDYTLPPTKWTTPWPFFAAVLAPVLAAMLVYQLDSFDPAPLPLHELTQPPLAAPRKNGRVLQGAEYVGAGNLLAPEDIAFDTGSGLIYTTCADGWIKRVTVNDSVTDSVVENWVHTGGRPLGLVLGHHGEVIVADAYKGLLRISDVGEVDVLTNEAEGLGFNFTDGVDIADDGTIYFTDASYKYDFHNFMGDILEGKPYGRFLSYDPITKQTTVLARDLYFPNGVAVSPDQDYVVFCETPMRRCRRYYIRGEKKGSIEKFVELPGLPDNIRYAEGHYWIAFSTVIYISI</sequence>
<dbReference type="OrthoDB" id="5307922at2759"/>
<keyword evidence="3" id="KW-0597">Phosphoprotein</keyword>
<dbReference type="PANTHER" id="PTHR10426">
    <property type="entry name" value="STRICTOSIDINE SYNTHASE-RELATED"/>
    <property type="match status" value="1"/>
</dbReference>
<keyword evidence="5" id="KW-0325">Glycoprotein</keyword>
<dbReference type="EMBL" id="JAKUCV010001568">
    <property type="protein sequence ID" value="KAJ4845788.1"/>
    <property type="molecule type" value="Genomic_DNA"/>
</dbReference>
<evidence type="ECO:0000256" key="2">
    <source>
        <dbReference type="ARBA" id="ARBA00009191"/>
    </source>
</evidence>
<evidence type="ECO:0000256" key="5">
    <source>
        <dbReference type="ARBA" id="ARBA00023180"/>
    </source>
</evidence>
<keyword evidence="4" id="KW-0926">Vacuole</keyword>
<dbReference type="Pfam" id="PF20067">
    <property type="entry name" value="SSL_N"/>
    <property type="match status" value="1"/>
</dbReference>
<reference evidence="7" key="1">
    <citation type="submission" date="2022-02" db="EMBL/GenBank/DDBJ databases">
        <authorList>
            <person name="Henning P.M."/>
            <person name="McCubbin A.G."/>
            <person name="Shore J.S."/>
        </authorList>
    </citation>
    <scope>NUCLEOTIDE SEQUENCE</scope>
    <source>
        <strain evidence="7">F60SS</strain>
        <tissue evidence="7">Leaves</tissue>
    </source>
</reference>
<comment type="similarity">
    <text evidence="2">Belongs to the strictosidine synthase family.</text>
</comment>
<proteinExistence type="inferred from homology"/>
<dbReference type="InterPro" id="IPR018119">
    <property type="entry name" value="Strictosidine_synth_cons-reg"/>
</dbReference>
<evidence type="ECO:0000256" key="4">
    <source>
        <dbReference type="ARBA" id="ARBA00022554"/>
    </source>
</evidence>
<accession>A0A9Q0JL69</accession>
<dbReference type="GO" id="GO:0012505">
    <property type="term" value="C:endomembrane system"/>
    <property type="evidence" value="ECO:0007669"/>
    <property type="project" value="TreeGrafter"/>
</dbReference>
<protein>
    <recommendedName>
        <fullName evidence="6">Strictosidine synthase conserved region domain-containing protein</fullName>
    </recommendedName>
</protein>
<keyword evidence="8" id="KW-1185">Reference proteome</keyword>
<comment type="caution">
    <text evidence="7">The sequence shown here is derived from an EMBL/GenBank/DDBJ whole genome shotgun (WGS) entry which is preliminary data.</text>
</comment>
<evidence type="ECO:0000256" key="3">
    <source>
        <dbReference type="ARBA" id="ARBA00022553"/>
    </source>
</evidence>
<comment type="subcellular location">
    <subcellularLocation>
        <location evidence="1">Vacuole</location>
    </subcellularLocation>
</comment>
<name>A0A9Q0JL69_9ROSI</name>
<dbReference type="GO" id="GO:0005773">
    <property type="term" value="C:vacuole"/>
    <property type="evidence" value="ECO:0007669"/>
    <property type="project" value="UniProtKB-SubCell"/>
</dbReference>